<dbReference type="PROSITE" id="PS50164">
    <property type="entry name" value="GIY_YIG"/>
    <property type="match status" value="1"/>
</dbReference>
<evidence type="ECO:0000313" key="11">
    <source>
        <dbReference type="Proteomes" id="UP000504603"/>
    </source>
</evidence>
<dbReference type="GO" id="GO:0008821">
    <property type="term" value="F:crossover junction DNA endonuclease activity"/>
    <property type="evidence" value="ECO:0007669"/>
    <property type="project" value="TreeGrafter"/>
</dbReference>
<dbReference type="HAMAP" id="MF_03100">
    <property type="entry name" value="Endonuc_su_Slx1"/>
    <property type="match status" value="1"/>
</dbReference>
<protein>
    <recommendedName>
        <fullName evidence="8">Structure-specific endonuclease subunit SLX1 homolog</fullName>
        <ecNumber evidence="8">3.1.-.-</ecNumber>
    </recommendedName>
</protein>
<comment type="caution">
    <text evidence="8">Lacks conserved residue(s) required for the propagation of feature annotation.</text>
</comment>
<feature type="compositionally biased region" description="Acidic residues" evidence="9">
    <location>
        <begin position="17"/>
        <end position="26"/>
    </location>
</feature>
<evidence type="ECO:0000256" key="6">
    <source>
        <dbReference type="ARBA" id="ARBA00023204"/>
    </source>
</evidence>
<dbReference type="Pfam" id="PF01541">
    <property type="entry name" value="GIY-YIG"/>
    <property type="match status" value="1"/>
</dbReference>
<keyword evidence="4 8" id="KW-0378">Hydrolase</keyword>
<evidence type="ECO:0000256" key="2">
    <source>
        <dbReference type="ARBA" id="ARBA00022759"/>
    </source>
</evidence>
<reference evidence="12" key="1">
    <citation type="submission" date="2025-08" db="UniProtKB">
        <authorList>
            <consortium name="RefSeq"/>
        </authorList>
    </citation>
    <scope>IDENTIFICATION</scope>
    <source>
        <strain evidence="12">OHB3-1</strain>
    </source>
</reference>
<keyword evidence="2 8" id="KW-0255">Endonuclease</keyword>
<comment type="function">
    <text evidence="8">Catalytic subunit of a heterodimeric structure-specific endonuclease that resolves DNA secondary structures generated during DNA repair and recombination. Has endonuclease activity towards branched DNA substrates, introducing single-strand cuts in duplex DNA close to junctions with ss-DNA.</text>
</comment>
<feature type="compositionally biased region" description="Basic and acidic residues" evidence="9">
    <location>
        <begin position="1"/>
        <end position="10"/>
    </location>
</feature>
<dbReference type="Gene3D" id="3.40.1440.10">
    <property type="entry name" value="GIY-YIG endonuclease"/>
    <property type="match status" value="1"/>
</dbReference>
<evidence type="ECO:0000256" key="9">
    <source>
        <dbReference type="SAM" id="MobiDB-lite"/>
    </source>
</evidence>
<evidence type="ECO:0000256" key="5">
    <source>
        <dbReference type="ARBA" id="ARBA00023172"/>
    </source>
</evidence>
<dbReference type="Proteomes" id="UP000504603">
    <property type="component" value="Unplaced"/>
</dbReference>
<comment type="similarity">
    <text evidence="8">Belongs to the SLX1 family.</text>
</comment>
<comment type="cofactor">
    <cofactor evidence="8">
        <name>a divalent metal cation</name>
        <dbReference type="ChEBI" id="CHEBI:60240"/>
    </cofactor>
</comment>
<comment type="subunit">
    <text evidence="8">Forms a heterodimer with a member of the SLX4 family.</text>
</comment>
<dbReference type="CDD" id="cd10455">
    <property type="entry name" value="GIY-YIG_SLX1"/>
    <property type="match status" value="1"/>
</dbReference>
<dbReference type="OrthoDB" id="24645at2759"/>
<proteinExistence type="inferred from homology"/>
<dbReference type="EC" id="3.1.-.-" evidence="8"/>
<feature type="region of interest" description="Disordered" evidence="9">
    <location>
        <begin position="1"/>
        <end position="29"/>
    </location>
</feature>
<keyword evidence="5 8" id="KW-0233">DNA recombination</keyword>
<accession>A0A6J1DNH4</accession>
<evidence type="ECO:0000256" key="7">
    <source>
        <dbReference type="ARBA" id="ARBA00023242"/>
    </source>
</evidence>
<keyword evidence="7 8" id="KW-0539">Nucleus</keyword>
<evidence type="ECO:0000256" key="4">
    <source>
        <dbReference type="ARBA" id="ARBA00022801"/>
    </source>
</evidence>
<organism evidence="11 12">
    <name type="scientific">Momordica charantia</name>
    <name type="common">Bitter gourd</name>
    <name type="synonym">Balsam pear</name>
    <dbReference type="NCBI Taxonomy" id="3673"/>
    <lineage>
        <taxon>Eukaryota</taxon>
        <taxon>Viridiplantae</taxon>
        <taxon>Streptophyta</taxon>
        <taxon>Embryophyta</taxon>
        <taxon>Tracheophyta</taxon>
        <taxon>Spermatophyta</taxon>
        <taxon>Magnoliopsida</taxon>
        <taxon>eudicotyledons</taxon>
        <taxon>Gunneridae</taxon>
        <taxon>Pentapetalae</taxon>
        <taxon>rosids</taxon>
        <taxon>fabids</taxon>
        <taxon>Cucurbitales</taxon>
        <taxon>Cucurbitaceae</taxon>
        <taxon>Momordiceae</taxon>
        <taxon>Momordica</taxon>
    </lineage>
</organism>
<dbReference type="FunFam" id="3.40.1440.10:FF:000005">
    <property type="entry name" value="Structure-specific endonuclease subunit SLX1 homolog"/>
    <property type="match status" value="1"/>
</dbReference>
<dbReference type="InterPro" id="IPR035901">
    <property type="entry name" value="GIY-YIG_endonuc_sf"/>
</dbReference>
<keyword evidence="11" id="KW-1185">Reference proteome</keyword>
<dbReference type="InterPro" id="IPR027520">
    <property type="entry name" value="Slx1"/>
</dbReference>
<dbReference type="KEGG" id="mcha:111022012"/>
<keyword evidence="6 8" id="KW-0234">DNA repair</keyword>
<feature type="region of interest" description="Disordered" evidence="9">
    <location>
        <begin position="221"/>
        <end position="250"/>
    </location>
</feature>
<evidence type="ECO:0000259" key="10">
    <source>
        <dbReference type="PROSITE" id="PS50164"/>
    </source>
</evidence>
<dbReference type="GO" id="GO:0033557">
    <property type="term" value="C:Slx1-Slx4 complex"/>
    <property type="evidence" value="ECO:0007669"/>
    <property type="project" value="UniProtKB-UniRule"/>
</dbReference>
<evidence type="ECO:0000313" key="12">
    <source>
        <dbReference type="RefSeq" id="XP_022154854.1"/>
    </source>
</evidence>
<dbReference type="GeneID" id="111022012"/>
<evidence type="ECO:0000256" key="3">
    <source>
        <dbReference type="ARBA" id="ARBA00022763"/>
    </source>
</evidence>
<evidence type="ECO:0000256" key="1">
    <source>
        <dbReference type="ARBA" id="ARBA00022722"/>
    </source>
</evidence>
<feature type="domain" description="GIY-YIG" evidence="10">
    <location>
        <begin position="32"/>
        <end position="114"/>
    </location>
</feature>
<dbReference type="GO" id="GO:0017108">
    <property type="term" value="F:5'-flap endonuclease activity"/>
    <property type="evidence" value="ECO:0007669"/>
    <property type="project" value="InterPro"/>
</dbReference>
<evidence type="ECO:0000256" key="8">
    <source>
        <dbReference type="HAMAP-Rule" id="MF_03100"/>
    </source>
</evidence>
<gene>
    <name evidence="12" type="primary">LOC111022012</name>
</gene>
<keyword evidence="3 8" id="KW-0227">DNA damage</keyword>
<sequence length="373" mass="42078">MRKRKEKQEISKPMVVAEEENEDEERGNESNGFFSCYLLASACPRYKGHTYIGFTVNPKRRIRQHNGEIGCGAWRTKRKRPWEMVLCIYGFPTNVSALQFEWAWQHPNESLAVRSAAATFKSLSGVANKVKLAYTMLTLPAWCSLNITVNYFSTKYMNNAAGCPSLPEHMKVQVSPIDDLPCYSEGDQGVAENEDDLEYNREYEEVCSFRVYGSTKEVPNEIPQKLTDGCDKELEDSEREPPSSCSPSYVGMSHDMHGHNKELEDYKRVPPSCAPSYTVAGRSETEIIIEDGEEDQFEGNGVNLQQKPGSTNSMSKVGRCNIGYPPSEYEVIDVCTPSPDCRTSSNSRFKRRITSFVGSEIIDLTKSPTFIRL</sequence>
<dbReference type="InterPro" id="IPR000305">
    <property type="entry name" value="GIY-YIG_endonuc"/>
</dbReference>
<dbReference type="GO" id="GO:0000724">
    <property type="term" value="P:double-strand break repair via homologous recombination"/>
    <property type="evidence" value="ECO:0007669"/>
    <property type="project" value="TreeGrafter"/>
</dbReference>
<keyword evidence="1 8" id="KW-0540">Nuclease</keyword>
<comment type="subcellular location">
    <subcellularLocation>
        <location evidence="8">Nucleus</location>
    </subcellularLocation>
</comment>
<name>A0A6J1DNH4_MOMCH</name>
<dbReference type="AlphaFoldDB" id="A0A6J1DNH4"/>
<dbReference type="RefSeq" id="XP_022154854.1">
    <property type="nucleotide sequence ID" value="XM_022299162.1"/>
</dbReference>
<dbReference type="PANTHER" id="PTHR20208">
    <property type="entry name" value="STRUCTURE-SPECIFIC ENDONUCLEASE SUBUNIT SLX1"/>
    <property type="match status" value="1"/>
</dbReference>
<dbReference type="InterPro" id="IPR050381">
    <property type="entry name" value="SLX1_endonuclease"/>
</dbReference>
<dbReference type="PANTHER" id="PTHR20208:SF10">
    <property type="entry name" value="STRUCTURE-SPECIFIC ENDONUCLEASE SUBUNIT SLX1"/>
    <property type="match status" value="1"/>
</dbReference>